<dbReference type="UniPathway" id="UPA00219"/>
<evidence type="ECO:0000313" key="11">
    <source>
        <dbReference type="Proteomes" id="UP000523087"/>
    </source>
</evidence>
<protein>
    <recommendedName>
        <fullName evidence="8">Probable lipid II flippase MurJ</fullName>
    </recommendedName>
</protein>
<organism evidence="10 11">
    <name type="scientific">Thermaerobacillus caldiproteolyticus</name>
    <dbReference type="NCBI Taxonomy" id="247480"/>
    <lineage>
        <taxon>Bacteria</taxon>
        <taxon>Bacillati</taxon>
        <taxon>Bacillota</taxon>
        <taxon>Bacilli</taxon>
        <taxon>Bacillales</taxon>
        <taxon>Anoxybacillaceae</taxon>
        <taxon>Thermaerobacillus</taxon>
    </lineage>
</organism>
<evidence type="ECO:0000256" key="9">
    <source>
        <dbReference type="PIRNR" id="PIRNR002869"/>
    </source>
</evidence>
<name>A0A7V9Z5Z4_9BACL</name>
<feature type="transmembrane region" description="Helical" evidence="8">
    <location>
        <begin position="468"/>
        <end position="492"/>
    </location>
</feature>
<keyword evidence="11" id="KW-1185">Reference proteome</keyword>
<evidence type="ECO:0000256" key="6">
    <source>
        <dbReference type="ARBA" id="ARBA00022989"/>
    </source>
</evidence>
<feature type="transmembrane region" description="Helical" evidence="8">
    <location>
        <begin position="406"/>
        <end position="433"/>
    </location>
</feature>
<dbReference type="InterPro" id="IPR051050">
    <property type="entry name" value="Lipid_II_flippase_MurJ/MviN"/>
</dbReference>
<dbReference type="GO" id="GO:0071555">
    <property type="term" value="P:cell wall organization"/>
    <property type="evidence" value="ECO:0007669"/>
    <property type="project" value="UniProtKB-UniRule"/>
</dbReference>
<feature type="transmembrane region" description="Helical" evidence="8">
    <location>
        <begin position="270"/>
        <end position="288"/>
    </location>
</feature>
<evidence type="ECO:0000256" key="3">
    <source>
        <dbReference type="ARBA" id="ARBA00022692"/>
    </source>
</evidence>
<reference evidence="10 11" key="1">
    <citation type="submission" date="2020-07" db="EMBL/GenBank/DDBJ databases">
        <title>Genomic Encyclopedia of Type Strains, Phase IV (KMG-IV): sequencing the most valuable type-strain genomes for metagenomic binning, comparative biology and taxonomic classification.</title>
        <authorList>
            <person name="Goeker M."/>
        </authorList>
    </citation>
    <scope>NUCLEOTIDE SEQUENCE [LARGE SCALE GENOMIC DNA]</scope>
    <source>
        <strain evidence="10 11">DSM 15730</strain>
    </source>
</reference>
<accession>A0A7V9Z5Z4</accession>
<feature type="transmembrane region" description="Helical" evidence="8">
    <location>
        <begin position="154"/>
        <end position="176"/>
    </location>
</feature>
<keyword evidence="8 9" id="KW-0961">Cell wall biogenesis/degradation</keyword>
<dbReference type="InterPro" id="IPR004268">
    <property type="entry name" value="MurJ"/>
</dbReference>
<dbReference type="Pfam" id="PF03023">
    <property type="entry name" value="MurJ"/>
    <property type="match status" value="1"/>
</dbReference>
<dbReference type="GO" id="GO:0005886">
    <property type="term" value="C:plasma membrane"/>
    <property type="evidence" value="ECO:0007669"/>
    <property type="project" value="UniProtKB-SubCell"/>
</dbReference>
<evidence type="ECO:0000256" key="8">
    <source>
        <dbReference type="HAMAP-Rule" id="MF_02078"/>
    </source>
</evidence>
<evidence type="ECO:0000256" key="7">
    <source>
        <dbReference type="ARBA" id="ARBA00023136"/>
    </source>
</evidence>
<keyword evidence="3 8" id="KW-0812">Transmembrane</keyword>
<feature type="transmembrane region" description="Helical" evidence="8">
    <location>
        <begin position="90"/>
        <end position="115"/>
    </location>
</feature>
<dbReference type="CDD" id="cd13123">
    <property type="entry name" value="MATE_MurJ_like"/>
    <property type="match status" value="1"/>
</dbReference>
<keyword evidence="8 9" id="KW-0813">Transport</keyword>
<evidence type="ECO:0000256" key="5">
    <source>
        <dbReference type="ARBA" id="ARBA00022984"/>
    </source>
</evidence>
<dbReference type="RefSeq" id="WP_181555491.1">
    <property type="nucleotide sequence ID" value="NZ_JACDUT010000003.1"/>
</dbReference>
<feature type="transmembrane region" description="Helical" evidence="8">
    <location>
        <begin position="182"/>
        <end position="203"/>
    </location>
</feature>
<dbReference type="GO" id="GO:0015648">
    <property type="term" value="F:lipid-linked peptidoglycan transporter activity"/>
    <property type="evidence" value="ECO:0007669"/>
    <property type="project" value="UniProtKB-UniRule"/>
</dbReference>
<dbReference type="AlphaFoldDB" id="A0A7V9Z5Z4"/>
<dbReference type="GO" id="GO:0009252">
    <property type="term" value="P:peptidoglycan biosynthetic process"/>
    <property type="evidence" value="ECO:0007669"/>
    <property type="project" value="UniProtKB-UniRule"/>
</dbReference>
<gene>
    <name evidence="8" type="primary">murJ</name>
    <name evidence="10" type="ORF">HNR31_001376</name>
</gene>
<dbReference type="PIRSF" id="PIRSF002869">
    <property type="entry name" value="MviN"/>
    <property type="match status" value="1"/>
</dbReference>
<keyword evidence="7 8" id="KW-0472">Membrane</keyword>
<feature type="transmembrane region" description="Helical" evidence="8">
    <location>
        <begin position="346"/>
        <end position="366"/>
    </location>
</feature>
<feature type="transmembrane region" description="Helical" evidence="8">
    <location>
        <begin position="378"/>
        <end position="400"/>
    </location>
</feature>
<comment type="function">
    <text evidence="8 9">Involved in peptidoglycan biosynthesis. Transports lipid-linked peptidoglycan precursors from the inner to the outer leaflet of the cytoplasmic membrane.</text>
</comment>
<evidence type="ECO:0000256" key="4">
    <source>
        <dbReference type="ARBA" id="ARBA00022960"/>
    </source>
</evidence>
<keyword evidence="6 8" id="KW-1133">Transmembrane helix</keyword>
<feature type="transmembrane region" description="Helical" evidence="8">
    <location>
        <begin position="46"/>
        <end position="69"/>
    </location>
</feature>
<keyword evidence="5 8" id="KW-0573">Peptidoglycan synthesis</keyword>
<dbReference type="HAMAP" id="MF_02078">
    <property type="entry name" value="MurJ_MviN"/>
    <property type="match status" value="1"/>
</dbReference>
<dbReference type="GO" id="GO:0008360">
    <property type="term" value="P:regulation of cell shape"/>
    <property type="evidence" value="ECO:0007669"/>
    <property type="project" value="UniProtKB-UniRule"/>
</dbReference>
<feature type="transmembrane region" description="Helical" evidence="8">
    <location>
        <begin position="127"/>
        <end position="147"/>
    </location>
</feature>
<comment type="similarity">
    <text evidence="8 9">Belongs to the MurJ/MviN family.</text>
</comment>
<dbReference type="PANTHER" id="PTHR47019">
    <property type="entry name" value="LIPID II FLIPPASE MURJ"/>
    <property type="match status" value="1"/>
</dbReference>
<dbReference type="EMBL" id="JACDUT010000003">
    <property type="protein sequence ID" value="MBA2874606.1"/>
    <property type="molecule type" value="Genomic_DNA"/>
</dbReference>
<evidence type="ECO:0000313" key="10">
    <source>
        <dbReference type="EMBL" id="MBA2874606.1"/>
    </source>
</evidence>
<feature type="transmembrane region" description="Helical" evidence="8">
    <location>
        <begin position="229"/>
        <end position="250"/>
    </location>
</feature>
<comment type="pathway">
    <text evidence="8">Cell wall biogenesis; peptidoglycan biosynthesis.</text>
</comment>
<dbReference type="PRINTS" id="PR01806">
    <property type="entry name" value="VIRFACTRMVIN"/>
</dbReference>
<keyword evidence="2 8" id="KW-1003">Cell membrane</keyword>
<feature type="transmembrane region" description="Helical" evidence="8">
    <location>
        <begin position="308"/>
        <end position="326"/>
    </location>
</feature>
<feature type="transmembrane region" description="Helical" evidence="8">
    <location>
        <begin position="7"/>
        <end position="26"/>
    </location>
</feature>
<evidence type="ECO:0000256" key="1">
    <source>
        <dbReference type="ARBA" id="ARBA00004651"/>
    </source>
</evidence>
<keyword evidence="4 8" id="KW-0133">Cell shape</keyword>
<proteinExistence type="inferred from homology"/>
<dbReference type="NCBIfam" id="TIGR01695">
    <property type="entry name" value="murJ_mviN"/>
    <property type="match status" value="1"/>
</dbReference>
<comment type="caution">
    <text evidence="10">The sequence shown here is derived from an EMBL/GenBank/DDBJ whole genome shotgun (WGS) entry which is preliminary data.</text>
</comment>
<comment type="subcellular location">
    <subcellularLocation>
        <location evidence="1 8">Cell membrane</location>
        <topology evidence="1 8">Multi-pass membrane protein</topology>
    </subcellularLocation>
</comment>
<sequence>MNKKRLFQVIGVVTIINILSRLLGFIREAVVGYQFGTSSLADSVILAYTIPNFLYLVLGGAVTTAYISVYSKINDEIHKQRFHNTVFTYLLIFTSLLTMLLMIFSKQVVGLFFYGLKGSQLATTSQLFSLMAPSIILLIFSTWFSGILNVQNQFYSAALATLANNGFFVLIAIILYPLCGVYAYGWGAIISSIIMIVVLIVYLRKAGHVRFRFQLGVLEKEYALRMLKIALPVLLGGATLQFYFFVQRIFASQLENGYVAALNYASKFVQLPQTILMTGVTTVIYPLLAKKTAEKDYDGISQIFFKGLQSLIVLIVPVSIFVYFYAEEIVKVIFEYGSFTSQSTKMTAMMLKIFVIGMFAHAANLFVTRFFYAMEKSLTPVVTGIVAVFGVNICIIKLFIQKYGAAAIAWGTTISALFQFVALVGIGLCCLHLRMEKKGVWLRLIGYIASVTAVVSLIRVYFHFGYDIVNLAVGFLLFLISSFSLLILFRLFHYKRLPFSQ</sequence>
<dbReference type="Proteomes" id="UP000523087">
    <property type="component" value="Unassembled WGS sequence"/>
</dbReference>
<feature type="transmembrane region" description="Helical" evidence="8">
    <location>
        <begin position="440"/>
        <end position="462"/>
    </location>
</feature>
<dbReference type="PANTHER" id="PTHR47019:SF1">
    <property type="entry name" value="LIPID II FLIPPASE MURJ"/>
    <property type="match status" value="1"/>
</dbReference>
<dbReference type="GO" id="GO:0034204">
    <property type="term" value="P:lipid translocation"/>
    <property type="evidence" value="ECO:0007669"/>
    <property type="project" value="TreeGrafter"/>
</dbReference>
<evidence type="ECO:0000256" key="2">
    <source>
        <dbReference type="ARBA" id="ARBA00022475"/>
    </source>
</evidence>